<dbReference type="AlphaFoldDB" id="A0A916XZ64"/>
<keyword evidence="2" id="KW-1185">Reference proteome</keyword>
<dbReference type="RefSeq" id="WP_188361407.1">
    <property type="nucleotide sequence ID" value="NZ_BMFG01000003.1"/>
</dbReference>
<evidence type="ECO:0000313" key="2">
    <source>
        <dbReference type="Proteomes" id="UP000625735"/>
    </source>
</evidence>
<dbReference type="Pfam" id="PF13715">
    <property type="entry name" value="CarbopepD_reg_2"/>
    <property type="match status" value="1"/>
</dbReference>
<organism evidence="1 2">
    <name type="scientific">Flavobacterium orientale</name>
    <dbReference type="NCBI Taxonomy" id="1756020"/>
    <lineage>
        <taxon>Bacteria</taxon>
        <taxon>Pseudomonadati</taxon>
        <taxon>Bacteroidota</taxon>
        <taxon>Flavobacteriia</taxon>
        <taxon>Flavobacteriales</taxon>
        <taxon>Flavobacteriaceae</taxon>
        <taxon>Flavobacterium</taxon>
    </lineage>
</organism>
<dbReference type="Gene3D" id="2.60.40.1120">
    <property type="entry name" value="Carboxypeptidase-like, regulatory domain"/>
    <property type="match status" value="1"/>
</dbReference>
<evidence type="ECO:0000313" key="1">
    <source>
        <dbReference type="EMBL" id="GGD21260.1"/>
    </source>
</evidence>
<comment type="caution">
    <text evidence="1">The sequence shown here is derived from an EMBL/GenBank/DDBJ whole genome shotgun (WGS) entry which is preliminary data.</text>
</comment>
<name>A0A916XZ64_9FLAO</name>
<protein>
    <recommendedName>
        <fullName evidence="3">CarboxypepD_reg-like domain-containing protein</fullName>
    </recommendedName>
</protein>
<accession>A0A916XZ64</accession>
<gene>
    <name evidence="1" type="ORF">GCM10011343_09650</name>
</gene>
<dbReference type="EMBL" id="BMFG01000003">
    <property type="protein sequence ID" value="GGD21260.1"/>
    <property type="molecule type" value="Genomic_DNA"/>
</dbReference>
<reference evidence="1" key="2">
    <citation type="submission" date="2020-09" db="EMBL/GenBank/DDBJ databases">
        <authorList>
            <person name="Sun Q."/>
            <person name="Zhou Y."/>
        </authorList>
    </citation>
    <scope>NUCLEOTIDE SEQUENCE</scope>
    <source>
        <strain evidence="1">CGMCC 1.12506</strain>
    </source>
</reference>
<proteinExistence type="predicted"/>
<dbReference type="Proteomes" id="UP000625735">
    <property type="component" value="Unassembled WGS sequence"/>
</dbReference>
<dbReference type="SUPFAM" id="SSF49464">
    <property type="entry name" value="Carboxypeptidase regulatory domain-like"/>
    <property type="match status" value="1"/>
</dbReference>
<reference evidence="1" key="1">
    <citation type="journal article" date="2014" name="Int. J. Syst. Evol. Microbiol.">
        <title>Complete genome sequence of Corynebacterium casei LMG S-19264T (=DSM 44701T), isolated from a smear-ripened cheese.</title>
        <authorList>
            <consortium name="US DOE Joint Genome Institute (JGI-PGF)"/>
            <person name="Walter F."/>
            <person name="Albersmeier A."/>
            <person name="Kalinowski J."/>
            <person name="Ruckert C."/>
        </authorList>
    </citation>
    <scope>NUCLEOTIDE SEQUENCE</scope>
    <source>
        <strain evidence="1">CGMCC 1.12506</strain>
    </source>
</reference>
<dbReference type="PROSITE" id="PS51257">
    <property type="entry name" value="PROKAR_LIPOPROTEIN"/>
    <property type="match status" value="1"/>
</dbReference>
<sequence length="133" mass="14742">MEKLSRINKVLILFLICVLVYSCANNKLTQQTVTKGSYTLLGKREVESASIIGFVKDKKTGNILSSANVSIDCNNVIGVVTDEKGYFALEVVPGNIQIKVSSVGNNDLKTRTIKIKPKEQIQINFYLGTFEIR</sequence>
<evidence type="ECO:0008006" key="3">
    <source>
        <dbReference type="Google" id="ProtNLM"/>
    </source>
</evidence>
<dbReference type="InterPro" id="IPR008969">
    <property type="entry name" value="CarboxyPept-like_regulatory"/>
</dbReference>